<feature type="region of interest" description="Disordered" evidence="1">
    <location>
        <begin position="1"/>
        <end position="31"/>
    </location>
</feature>
<dbReference type="EMBL" id="JXCE01001082">
    <property type="protein sequence ID" value="KPA35486.1"/>
    <property type="molecule type" value="Genomic_DNA"/>
</dbReference>
<dbReference type="AlphaFoldDB" id="A0A0M9EM53"/>
<keyword evidence="3" id="KW-1185">Reference proteome</keyword>
<protein>
    <submittedName>
        <fullName evidence="2">Uncharacterized protein</fullName>
    </submittedName>
</protein>
<name>A0A0M9EM53_FUSLA</name>
<evidence type="ECO:0000313" key="2">
    <source>
        <dbReference type="EMBL" id="KPA35486.1"/>
    </source>
</evidence>
<comment type="caution">
    <text evidence="2">The sequence shown here is derived from an EMBL/GenBank/DDBJ whole genome shotgun (WGS) entry which is preliminary data.</text>
</comment>
<sequence>MSTPPWGDPSRKAPPGRGRKNIGSLITPETSDETDPLFCVISACFRTASPDLRRLPLRPGRIVLPEAVRQLGAVISQKTTEILEQYNLLDDDDDETEIDVGMYGTYGQPDMCRPTVLLVTHCQCCE</sequence>
<evidence type="ECO:0000256" key="1">
    <source>
        <dbReference type="SAM" id="MobiDB-lite"/>
    </source>
</evidence>
<reference evidence="2 3" key="1">
    <citation type="submission" date="2015-04" db="EMBL/GenBank/DDBJ databases">
        <title>The draft genome sequence of Fusarium langsethiae, a T-2/HT-2 mycotoxin producer.</title>
        <authorList>
            <person name="Lysoe E."/>
            <person name="Divon H.H."/>
            <person name="Terzi V."/>
            <person name="Orru L."/>
            <person name="Lamontanara A."/>
            <person name="Kolseth A.-K."/>
            <person name="Frandsen R.J."/>
            <person name="Nielsen K."/>
            <person name="Thrane U."/>
        </authorList>
    </citation>
    <scope>NUCLEOTIDE SEQUENCE [LARGE SCALE GENOMIC DNA]</scope>
    <source>
        <strain evidence="2 3">Fl201059</strain>
    </source>
</reference>
<accession>A0A0M9EM53</accession>
<proteinExistence type="predicted"/>
<organism evidence="2 3">
    <name type="scientific">Fusarium langsethiae</name>
    <dbReference type="NCBI Taxonomy" id="179993"/>
    <lineage>
        <taxon>Eukaryota</taxon>
        <taxon>Fungi</taxon>
        <taxon>Dikarya</taxon>
        <taxon>Ascomycota</taxon>
        <taxon>Pezizomycotina</taxon>
        <taxon>Sordariomycetes</taxon>
        <taxon>Hypocreomycetidae</taxon>
        <taxon>Hypocreales</taxon>
        <taxon>Nectriaceae</taxon>
        <taxon>Fusarium</taxon>
    </lineage>
</organism>
<dbReference type="Proteomes" id="UP000037904">
    <property type="component" value="Unassembled WGS sequence"/>
</dbReference>
<evidence type="ECO:0000313" key="3">
    <source>
        <dbReference type="Proteomes" id="UP000037904"/>
    </source>
</evidence>
<gene>
    <name evidence="2" type="ORF">FLAG1_11806</name>
</gene>